<evidence type="ECO:0000313" key="2">
    <source>
        <dbReference type="Proteomes" id="UP000824533"/>
    </source>
</evidence>
<keyword evidence="2" id="KW-1185">Reference proteome</keyword>
<proteinExistence type="predicted"/>
<dbReference type="Proteomes" id="UP000824533">
    <property type="component" value="Linkage Group LG08"/>
</dbReference>
<gene>
    <name evidence="1" type="ORF">K1T71_004878</name>
</gene>
<sequence length="697" mass="79346">MASRACALLLAITVVAARECLEPVCLTLTDQNILTDSILNGTIIKIAAKNDSNFESARFNVLELWDRFPKVIVPRNGTSEQCRRDSQLFLDSLDRLELWALKMFDATAKLSSGFLSGNGNQYGDFDECLSIDEAVRGKYCLANIQVTLAGDKNLERIDNFIHSGHYIRSNVTDMGHRVPRYSSLLWGVCIPSSCSSFDLEEELSQRLSDLGISVRVHNNMCSVKHFKRPYSFGKALSITFFLAIILLLSLGTLFDDGTEGATNFEKLLNAFSLKRNLRKVFDLSDAPAKVRGVDAFRGLNALALLVAHKSMAMAHNPYVNKYSLAAVFGMPWAVIGRSAILYTDSFLYISGYLNANNLIQELQRKDTLDIKSRLISRWFRLFPLFVSLMLFCTYILPDVSNGPQWNLVVEEHSRMCEKNMWKSFLFIHNYFGFEEMCLTHTHQIGMDMQLYVATLPLMLLLWKMNKLGWTLIIGAAVTSTILRYLAIYWYDISMIVYYGISVQKLLDAARYSYILPTHRATIYLIGVVMAYFMRTRKLNYTLSKLQVKLLWTSIFGLAIVTMVSPYKMGLEGYQYEHAPAAVFSAFSPIIWGLVMSAMHWAICKDYAGVGNSFIDSRIFKFFNKVAYSVYLTQFPIFFYNVGVERHAGYYSPLLLLHLPELLVILVISVMTTVTIEMPFNEVYRIYFGKSQTKLKDK</sequence>
<evidence type="ECO:0000313" key="1">
    <source>
        <dbReference type="EMBL" id="KAJ0179166.1"/>
    </source>
</evidence>
<name>A0ACC1D5S7_9NEOP</name>
<accession>A0ACC1D5S7</accession>
<protein>
    <submittedName>
        <fullName evidence="1">Uncharacterized protein</fullName>
    </submittedName>
</protein>
<dbReference type="EMBL" id="CM034394">
    <property type="protein sequence ID" value="KAJ0179166.1"/>
    <property type="molecule type" value="Genomic_DNA"/>
</dbReference>
<comment type="caution">
    <text evidence="1">The sequence shown here is derived from an EMBL/GenBank/DDBJ whole genome shotgun (WGS) entry which is preliminary data.</text>
</comment>
<reference evidence="1 2" key="1">
    <citation type="journal article" date="2021" name="Front. Genet.">
        <title>Chromosome-Level Genome Assembly Reveals Significant Gene Expansion in the Toll and IMD Signaling Pathways of Dendrolimus kikuchii.</title>
        <authorList>
            <person name="Zhou J."/>
            <person name="Wu P."/>
            <person name="Xiong Z."/>
            <person name="Liu N."/>
            <person name="Zhao N."/>
            <person name="Ji M."/>
            <person name="Qiu Y."/>
            <person name="Yang B."/>
        </authorList>
    </citation>
    <scope>NUCLEOTIDE SEQUENCE [LARGE SCALE GENOMIC DNA]</scope>
    <source>
        <strain evidence="1">Ann1</strain>
    </source>
</reference>
<organism evidence="1 2">
    <name type="scientific">Dendrolimus kikuchii</name>
    <dbReference type="NCBI Taxonomy" id="765133"/>
    <lineage>
        <taxon>Eukaryota</taxon>
        <taxon>Metazoa</taxon>
        <taxon>Ecdysozoa</taxon>
        <taxon>Arthropoda</taxon>
        <taxon>Hexapoda</taxon>
        <taxon>Insecta</taxon>
        <taxon>Pterygota</taxon>
        <taxon>Neoptera</taxon>
        <taxon>Endopterygota</taxon>
        <taxon>Lepidoptera</taxon>
        <taxon>Glossata</taxon>
        <taxon>Ditrysia</taxon>
        <taxon>Bombycoidea</taxon>
        <taxon>Lasiocampidae</taxon>
        <taxon>Dendrolimus</taxon>
    </lineage>
</organism>